<dbReference type="EMBL" id="JTJC03000017">
    <property type="protein sequence ID" value="NHC38152.1"/>
    <property type="molecule type" value="Genomic_DNA"/>
</dbReference>
<name>A0A9X5EAB6_9CYAN</name>
<evidence type="ECO:0000256" key="1">
    <source>
        <dbReference type="SAM" id="MobiDB-lite"/>
    </source>
</evidence>
<gene>
    <name evidence="4" type="ORF">QH73_0026625</name>
</gene>
<keyword evidence="2" id="KW-0472">Membrane</keyword>
<keyword evidence="2" id="KW-0812">Transmembrane</keyword>
<dbReference type="GO" id="GO:0016989">
    <property type="term" value="F:sigma factor antagonist activity"/>
    <property type="evidence" value="ECO:0007669"/>
    <property type="project" value="TreeGrafter"/>
</dbReference>
<dbReference type="Pfam" id="PF13490">
    <property type="entry name" value="zf-HC2"/>
    <property type="match status" value="1"/>
</dbReference>
<keyword evidence="5" id="KW-1185">Reference proteome</keyword>
<organism evidence="4 5">
    <name type="scientific">Scytonema millei VB511283</name>
    <dbReference type="NCBI Taxonomy" id="1245923"/>
    <lineage>
        <taxon>Bacteria</taxon>
        <taxon>Bacillati</taxon>
        <taxon>Cyanobacteriota</taxon>
        <taxon>Cyanophyceae</taxon>
        <taxon>Nostocales</taxon>
        <taxon>Scytonemataceae</taxon>
        <taxon>Scytonema</taxon>
    </lineage>
</organism>
<evidence type="ECO:0000259" key="3">
    <source>
        <dbReference type="Pfam" id="PF13490"/>
    </source>
</evidence>
<protein>
    <submittedName>
        <fullName evidence="4">Fis family transcriptional regulator</fullName>
    </submittedName>
</protein>
<reference evidence="4 5" key="1">
    <citation type="journal article" date="2015" name="Genome Announc.">
        <title>Draft Genome Sequence of the Terrestrial Cyanobacterium Scytonema millei VB511283, Isolated from Eastern India.</title>
        <authorList>
            <person name="Sen D."/>
            <person name="Chandrababunaidu M.M."/>
            <person name="Singh D."/>
            <person name="Sanghi N."/>
            <person name="Ghorai A."/>
            <person name="Mishra G.P."/>
            <person name="Madduluri M."/>
            <person name="Adhikary S.P."/>
            <person name="Tripathy S."/>
        </authorList>
    </citation>
    <scope>NUCLEOTIDE SEQUENCE [LARGE SCALE GENOMIC DNA]</scope>
    <source>
        <strain evidence="4 5">VB511283</strain>
    </source>
</reference>
<dbReference type="InterPro" id="IPR012373">
    <property type="entry name" value="Ferrdict_sens_TM"/>
</dbReference>
<evidence type="ECO:0000313" key="5">
    <source>
        <dbReference type="Proteomes" id="UP000031532"/>
    </source>
</evidence>
<dbReference type="InterPro" id="IPR027383">
    <property type="entry name" value="Znf_put"/>
</dbReference>
<dbReference type="OrthoDB" id="463972at2"/>
<dbReference type="PANTHER" id="PTHR30273">
    <property type="entry name" value="PERIPLASMIC SIGNAL SENSOR AND SIGMA FACTOR ACTIVATOR FECR-RELATED"/>
    <property type="match status" value="1"/>
</dbReference>
<proteinExistence type="predicted"/>
<feature type="region of interest" description="Disordered" evidence="1">
    <location>
        <begin position="167"/>
        <end position="193"/>
    </location>
</feature>
<evidence type="ECO:0000256" key="2">
    <source>
        <dbReference type="SAM" id="Phobius"/>
    </source>
</evidence>
<feature type="transmembrane region" description="Helical" evidence="2">
    <location>
        <begin position="114"/>
        <end position="133"/>
    </location>
</feature>
<dbReference type="AlphaFoldDB" id="A0A9X5EAB6"/>
<keyword evidence="2" id="KW-1133">Transmembrane helix</keyword>
<evidence type="ECO:0000313" key="4">
    <source>
        <dbReference type="EMBL" id="NHC38152.1"/>
    </source>
</evidence>
<dbReference type="RefSeq" id="WP_039713713.1">
    <property type="nucleotide sequence ID" value="NZ_JTJC03000017.1"/>
</dbReference>
<dbReference type="PANTHER" id="PTHR30273:SF2">
    <property type="entry name" value="PROTEIN FECR"/>
    <property type="match status" value="1"/>
</dbReference>
<dbReference type="Proteomes" id="UP000031532">
    <property type="component" value="Unassembled WGS sequence"/>
</dbReference>
<sequence length="193" mass="22073">MTSDEKRWIDNRPEPGETDKHHTIEANQLIGAMDMLKRDRFELLSAYLDGEVTAAERREVETWLEHDPETKRLYERLLNLRQGIGTLPVPTQEPVEQTIQQVYQRIHRRSQRRAIVWGGTAIAAVFVGAIATLPNSPIAQLARLSKIEPLMVAINDPVVEIPKIVIPSPNGERQNQNNRPIEPQQHPQNKNFN</sequence>
<feature type="domain" description="Putative zinc-finger" evidence="3">
    <location>
        <begin position="42"/>
        <end position="61"/>
    </location>
</feature>
<comment type="caution">
    <text evidence="4">The sequence shown here is derived from an EMBL/GenBank/DDBJ whole genome shotgun (WGS) entry which is preliminary data.</text>
</comment>
<accession>A0A9X5EAB6</accession>
<feature type="compositionally biased region" description="Polar residues" evidence="1">
    <location>
        <begin position="171"/>
        <end position="193"/>
    </location>
</feature>